<keyword evidence="5" id="KW-0067">ATP-binding</keyword>
<dbReference type="GO" id="GO:0006261">
    <property type="term" value="P:DNA-templated DNA replication"/>
    <property type="evidence" value="ECO:0007669"/>
    <property type="project" value="TreeGrafter"/>
</dbReference>
<reference evidence="7" key="2">
    <citation type="submission" date="2016-01" db="EMBL/GenBank/DDBJ databases">
        <authorList>
            <person name="Oliw E.H."/>
        </authorList>
    </citation>
    <scope>NUCLEOTIDE SEQUENCE [LARGE SCALE GENOMIC DNA]</scope>
    <source>
        <strain evidence="7">KA00182</strain>
    </source>
</reference>
<keyword evidence="3" id="KW-0235">DNA replication</keyword>
<dbReference type="GO" id="GO:0003677">
    <property type="term" value="F:DNA binding"/>
    <property type="evidence" value="ECO:0007669"/>
    <property type="project" value="InterPro"/>
</dbReference>
<dbReference type="Gene3D" id="3.40.50.300">
    <property type="entry name" value="P-loop containing nucleotide triphosphate hydrolases"/>
    <property type="match status" value="1"/>
</dbReference>
<comment type="function">
    <text evidence="1">DNA-dependent ATPase that plays important roles in cellular responses to stalled DNA replication processes.</text>
</comment>
<keyword evidence="9" id="KW-1185">Reference proteome</keyword>
<gene>
    <name evidence="8" type="ORF">CAL30_02605</name>
    <name evidence="7" type="ORF">HMPREF3182_01503</name>
</gene>
<reference evidence="9" key="1">
    <citation type="submission" date="2016-01" db="EMBL/GenBank/DDBJ databases">
        <authorList>
            <person name="Mitreva M."/>
            <person name="Pepin K.H."/>
            <person name="Mihindukulasuriya K.A."/>
            <person name="Fulton R."/>
            <person name="Fronick C."/>
            <person name="O'Laughlin M."/>
            <person name="Miner T."/>
            <person name="Herter B."/>
            <person name="Rosa B.A."/>
            <person name="Cordes M."/>
            <person name="Tomlinson C."/>
            <person name="Wollam A."/>
            <person name="Palsikar V.B."/>
            <person name="Mardis E.R."/>
            <person name="Wilson R.K."/>
        </authorList>
    </citation>
    <scope>NUCLEOTIDE SEQUENCE [LARGE SCALE GENOMIC DNA]</scope>
    <source>
        <strain evidence="9">KA00182</strain>
    </source>
</reference>
<evidence type="ECO:0000256" key="2">
    <source>
        <dbReference type="ARBA" id="ARBA00008959"/>
    </source>
</evidence>
<dbReference type="AlphaFoldDB" id="A0A134CD88"/>
<dbReference type="Gene3D" id="1.10.8.60">
    <property type="match status" value="1"/>
</dbReference>
<dbReference type="InterPro" id="IPR021886">
    <property type="entry name" value="MgsA_C"/>
</dbReference>
<dbReference type="Pfam" id="PF12002">
    <property type="entry name" value="MgsA_C"/>
    <property type="match status" value="1"/>
</dbReference>
<name>A0A134CD88_9FIRM</name>
<dbReference type="Pfam" id="PF00004">
    <property type="entry name" value="AAA"/>
    <property type="match status" value="1"/>
</dbReference>
<dbReference type="RefSeq" id="WP_007392665.1">
    <property type="nucleotide sequence ID" value="NZ_KQ960955.1"/>
</dbReference>
<dbReference type="GO" id="GO:0000731">
    <property type="term" value="P:DNA synthesis involved in DNA repair"/>
    <property type="evidence" value="ECO:0007669"/>
    <property type="project" value="TreeGrafter"/>
</dbReference>
<dbReference type="PANTHER" id="PTHR13779">
    <property type="entry name" value="WERNER HELICASE-INTERACTING PROTEIN 1 FAMILY MEMBER"/>
    <property type="match status" value="1"/>
</dbReference>
<dbReference type="GO" id="GO:0017116">
    <property type="term" value="F:single-stranded DNA helicase activity"/>
    <property type="evidence" value="ECO:0007669"/>
    <property type="project" value="TreeGrafter"/>
</dbReference>
<dbReference type="InterPro" id="IPR032423">
    <property type="entry name" value="AAA_assoc_2"/>
</dbReference>
<evidence type="ECO:0000259" key="6">
    <source>
        <dbReference type="SMART" id="SM00382"/>
    </source>
</evidence>
<feature type="domain" description="AAA+ ATPase" evidence="6">
    <location>
        <begin position="54"/>
        <end position="171"/>
    </location>
</feature>
<dbReference type="GO" id="GO:0005524">
    <property type="term" value="F:ATP binding"/>
    <property type="evidence" value="ECO:0007669"/>
    <property type="project" value="UniProtKB-KW"/>
</dbReference>
<dbReference type="GO" id="GO:0008047">
    <property type="term" value="F:enzyme activator activity"/>
    <property type="evidence" value="ECO:0007669"/>
    <property type="project" value="TreeGrafter"/>
</dbReference>
<dbReference type="InterPro" id="IPR008921">
    <property type="entry name" value="DNA_pol3_clamp-load_cplx_C"/>
</dbReference>
<dbReference type="Proteomes" id="UP000242958">
    <property type="component" value="Unassembled WGS sequence"/>
</dbReference>
<dbReference type="CDD" id="cd18139">
    <property type="entry name" value="HLD_clamp_RarA"/>
    <property type="match status" value="1"/>
</dbReference>
<proteinExistence type="inferred from homology"/>
<dbReference type="STRING" id="1588748.HMPREF3182_01503"/>
<evidence type="ECO:0000256" key="1">
    <source>
        <dbReference type="ARBA" id="ARBA00002393"/>
    </source>
</evidence>
<comment type="caution">
    <text evidence="7">The sequence shown here is derived from an EMBL/GenBank/DDBJ whole genome shotgun (WGS) entry which is preliminary data.</text>
</comment>
<dbReference type="EMBL" id="LSDT01000050">
    <property type="protein sequence ID" value="KXB90189.1"/>
    <property type="molecule type" value="Genomic_DNA"/>
</dbReference>
<comment type="similarity">
    <text evidence="2">Belongs to the AAA ATPase family. RarA/MGS1/WRNIP1 subfamily.</text>
</comment>
<protein>
    <submittedName>
        <fullName evidence="7">ATPase, AAA family</fullName>
    </submittedName>
    <submittedName>
        <fullName evidence="8">Replication-associated recombination protein RarA</fullName>
    </submittedName>
</protein>
<dbReference type="SUPFAM" id="SSF48019">
    <property type="entry name" value="post-AAA+ oligomerization domain-like"/>
    <property type="match status" value="1"/>
</dbReference>
<dbReference type="EMBL" id="NFMF01000003">
    <property type="protein sequence ID" value="PNH22169.1"/>
    <property type="molecule type" value="Genomic_DNA"/>
</dbReference>
<dbReference type="SUPFAM" id="SSF52540">
    <property type="entry name" value="P-loop containing nucleoside triphosphate hydrolases"/>
    <property type="match status" value="1"/>
</dbReference>
<evidence type="ECO:0000256" key="3">
    <source>
        <dbReference type="ARBA" id="ARBA00022705"/>
    </source>
</evidence>
<organism evidence="7 9">
    <name type="scientific">Megasphaera hutchinsoni</name>
    <dbReference type="NCBI Taxonomy" id="1588748"/>
    <lineage>
        <taxon>Bacteria</taxon>
        <taxon>Bacillati</taxon>
        <taxon>Bacillota</taxon>
        <taxon>Negativicutes</taxon>
        <taxon>Veillonellales</taxon>
        <taxon>Veillonellaceae</taxon>
        <taxon>Megasphaera</taxon>
    </lineage>
</organism>
<accession>A0A134CD88</accession>
<keyword evidence="4" id="KW-0547">Nucleotide-binding</keyword>
<dbReference type="InterPro" id="IPR003959">
    <property type="entry name" value="ATPase_AAA_core"/>
</dbReference>
<dbReference type="PANTHER" id="PTHR13779:SF7">
    <property type="entry name" value="ATPASE WRNIP1"/>
    <property type="match status" value="1"/>
</dbReference>
<dbReference type="PATRIC" id="fig|1588748.3.peg.1455"/>
<reference evidence="8 10" key="3">
    <citation type="submission" date="2017-05" db="EMBL/GenBank/DDBJ databases">
        <authorList>
            <person name="Song R."/>
            <person name="Chenine A.L."/>
            <person name="Ruprecht R.M."/>
        </authorList>
    </citation>
    <scope>NUCLEOTIDE SEQUENCE [LARGE SCALE GENOMIC DNA]</scope>
    <source>
        <strain evidence="8 10">KA00229</strain>
    </source>
</reference>
<dbReference type="Gene3D" id="1.10.3710.10">
    <property type="entry name" value="DNA polymerase III clamp loader subunits, C-terminal domain"/>
    <property type="match status" value="1"/>
</dbReference>
<dbReference type="Proteomes" id="UP000070160">
    <property type="component" value="Unassembled WGS sequence"/>
</dbReference>
<dbReference type="InterPro" id="IPR027417">
    <property type="entry name" value="P-loop_NTPase"/>
</dbReference>
<evidence type="ECO:0000313" key="8">
    <source>
        <dbReference type="EMBL" id="PNH22169.1"/>
    </source>
</evidence>
<dbReference type="FunFam" id="1.20.272.10:FF:000001">
    <property type="entry name" value="Putative AAA family ATPase"/>
    <property type="match status" value="1"/>
</dbReference>
<dbReference type="CDD" id="cd00009">
    <property type="entry name" value="AAA"/>
    <property type="match status" value="1"/>
</dbReference>
<dbReference type="FunFam" id="3.40.50.300:FF:000137">
    <property type="entry name" value="Replication-associated recombination protein A"/>
    <property type="match status" value="1"/>
</dbReference>
<evidence type="ECO:0000313" key="9">
    <source>
        <dbReference type="Proteomes" id="UP000070160"/>
    </source>
</evidence>
<accession>A0A2J8BBM4</accession>
<evidence type="ECO:0000256" key="5">
    <source>
        <dbReference type="ARBA" id="ARBA00022840"/>
    </source>
</evidence>
<evidence type="ECO:0000256" key="4">
    <source>
        <dbReference type="ARBA" id="ARBA00022741"/>
    </source>
</evidence>
<dbReference type="SMART" id="SM00382">
    <property type="entry name" value="AAA"/>
    <property type="match status" value="1"/>
</dbReference>
<dbReference type="Gene3D" id="1.20.272.10">
    <property type="match status" value="1"/>
</dbReference>
<sequence>MNSDNLFSLADEAEKKTFQPLAIRMRPKHLDDIVGQEEVTSKGSFLRGAIERDMIPSLLFYGPSGVGKTTIAQVIAMETKSTFITLNAVMAGMADLRKVIQTAKDELQLYQRRTIVFIDEIHRFNKSQQDILLPHVEKGTIILIGATTENPYFEVNRPLLSRLHVVSLKPLSVKAIGEVLKRALNDTENGLGQFAMKVSPEVLEVFASLAEGDARIALNLLEQVVAAAPSGEDITMEMIAKVAGQRTYTYDKKGDGHYNTISAFIKSMRGSDPDGALHYLARMIEAGEQPSFIARRVVICAAEDVGLADPQALVIANAAAQAIQFVGWPEGRIILSEAVIYIACAPKSNSAYKAIDAALAVVRKGNCGDIPAYLKDAHYQGATSLGIGVGYKYPHAYPRGWVAQQYLPDNIKNHTYYKETEYGEEGVKAEQWRKRRHEK</sequence>
<dbReference type="InterPro" id="IPR051314">
    <property type="entry name" value="AAA_ATPase_RarA/MGS1/WRNIP1"/>
</dbReference>
<evidence type="ECO:0000313" key="10">
    <source>
        <dbReference type="Proteomes" id="UP000242958"/>
    </source>
</evidence>
<dbReference type="FunFam" id="1.10.3710.10:FF:000003">
    <property type="entry name" value="ATPase, AAA family protein"/>
    <property type="match status" value="1"/>
</dbReference>
<evidence type="ECO:0000313" key="7">
    <source>
        <dbReference type="EMBL" id="KXB90189.1"/>
    </source>
</evidence>
<dbReference type="InterPro" id="IPR003593">
    <property type="entry name" value="AAA+_ATPase"/>
</dbReference>
<dbReference type="GO" id="GO:0016887">
    <property type="term" value="F:ATP hydrolysis activity"/>
    <property type="evidence" value="ECO:0007669"/>
    <property type="project" value="InterPro"/>
</dbReference>
<dbReference type="Pfam" id="PF16193">
    <property type="entry name" value="AAA_assoc_2"/>
    <property type="match status" value="1"/>
</dbReference>